<sequence>MPAIRSKISRKPSRRTGLRVALLAVPLTVAGALAAAPADASPGPASLTCQGKGVDQTAKARHRAEILIHAPLPAIWGLHTDVEAWTSWQKPAAPMTVRRLDPGPLRKHSRFQATVRVPSAPPATVVISSTVQQLQRGKCLRWTGPADSAGYHIDGVHVWTFSPVRGGVLVRTEESHRGPQADPTSDMGLETWLADLKTAAESGRRGRHLAANAEAGRDRRAGEPEGRALGRSAGWSGAGWSGAGGS</sequence>
<feature type="chain" id="PRO_5039410112" evidence="2">
    <location>
        <begin position="35"/>
        <end position="246"/>
    </location>
</feature>
<feature type="region of interest" description="Disordered" evidence="1">
    <location>
        <begin position="200"/>
        <end position="246"/>
    </location>
</feature>
<dbReference type="Gene3D" id="3.30.530.20">
    <property type="match status" value="1"/>
</dbReference>
<evidence type="ECO:0000256" key="2">
    <source>
        <dbReference type="SAM" id="SignalP"/>
    </source>
</evidence>
<dbReference type="OrthoDB" id="156693at2"/>
<dbReference type="InterPro" id="IPR006311">
    <property type="entry name" value="TAT_signal"/>
</dbReference>
<evidence type="ECO:0000313" key="4">
    <source>
        <dbReference type="Proteomes" id="UP000199137"/>
    </source>
</evidence>
<feature type="signal peptide" evidence="2">
    <location>
        <begin position="1"/>
        <end position="34"/>
    </location>
</feature>
<feature type="compositionally biased region" description="Gly residues" evidence="1">
    <location>
        <begin position="236"/>
        <end position="246"/>
    </location>
</feature>
<dbReference type="EMBL" id="FOWC01000020">
    <property type="protein sequence ID" value="SFQ70900.1"/>
    <property type="molecule type" value="Genomic_DNA"/>
</dbReference>
<gene>
    <name evidence="3" type="ORF">SAMN05421854_12074</name>
</gene>
<name>A0A1I6AQF8_9PSEU</name>
<accession>A0A1I6AQF8</accession>
<evidence type="ECO:0000313" key="3">
    <source>
        <dbReference type="EMBL" id="SFQ70900.1"/>
    </source>
</evidence>
<evidence type="ECO:0000256" key="1">
    <source>
        <dbReference type="SAM" id="MobiDB-lite"/>
    </source>
</evidence>
<protein>
    <submittedName>
        <fullName evidence="3">Polyketide cyclase / dehydrase and lipid transport</fullName>
    </submittedName>
</protein>
<dbReference type="Pfam" id="PF10604">
    <property type="entry name" value="Polyketide_cyc2"/>
    <property type="match status" value="1"/>
</dbReference>
<proteinExistence type="predicted"/>
<dbReference type="RefSeq" id="WP_093576872.1">
    <property type="nucleotide sequence ID" value="NZ_FOWC01000020.1"/>
</dbReference>
<organism evidence="3 4">
    <name type="scientific">Amycolatopsis rubida</name>
    <dbReference type="NCBI Taxonomy" id="112413"/>
    <lineage>
        <taxon>Bacteria</taxon>
        <taxon>Bacillati</taxon>
        <taxon>Actinomycetota</taxon>
        <taxon>Actinomycetes</taxon>
        <taxon>Pseudonocardiales</taxon>
        <taxon>Pseudonocardiaceae</taxon>
        <taxon>Amycolatopsis</taxon>
    </lineage>
</organism>
<feature type="compositionally biased region" description="Basic and acidic residues" evidence="1">
    <location>
        <begin position="215"/>
        <end position="228"/>
    </location>
</feature>
<dbReference type="PROSITE" id="PS51318">
    <property type="entry name" value="TAT"/>
    <property type="match status" value="1"/>
</dbReference>
<reference evidence="3 4" key="1">
    <citation type="submission" date="2016-10" db="EMBL/GenBank/DDBJ databases">
        <authorList>
            <person name="de Groot N.N."/>
        </authorList>
    </citation>
    <scope>NUCLEOTIDE SEQUENCE [LARGE SCALE GENOMIC DNA]</scope>
    <source>
        <strain evidence="3 4">DSM 44637</strain>
    </source>
</reference>
<keyword evidence="2" id="KW-0732">Signal</keyword>
<dbReference type="SUPFAM" id="SSF55961">
    <property type="entry name" value="Bet v1-like"/>
    <property type="match status" value="1"/>
</dbReference>
<dbReference type="InterPro" id="IPR019587">
    <property type="entry name" value="Polyketide_cyclase/dehydratase"/>
</dbReference>
<dbReference type="Proteomes" id="UP000199137">
    <property type="component" value="Unassembled WGS sequence"/>
</dbReference>
<dbReference type="InterPro" id="IPR023393">
    <property type="entry name" value="START-like_dom_sf"/>
</dbReference>
<dbReference type="AlphaFoldDB" id="A0A1I6AQF8"/>